<feature type="transmembrane region" description="Helical" evidence="1">
    <location>
        <begin position="68"/>
        <end position="87"/>
    </location>
</feature>
<keyword evidence="3" id="KW-1185">Reference proteome</keyword>
<keyword evidence="1" id="KW-0812">Transmembrane</keyword>
<feature type="transmembrane region" description="Helical" evidence="1">
    <location>
        <begin position="131"/>
        <end position="155"/>
    </location>
</feature>
<comment type="caution">
    <text evidence="2">The sequence shown here is derived from an EMBL/GenBank/DDBJ whole genome shotgun (WGS) entry which is preliminary data.</text>
</comment>
<gene>
    <name evidence="2" type="ORF">ABE541_22030</name>
</gene>
<evidence type="ECO:0000313" key="2">
    <source>
        <dbReference type="EMBL" id="MEN5379962.1"/>
    </source>
</evidence>
<proteinExistence type="predicted"/>
<feature type="transmembrane region" description="Helical" evidence="1">
    <location>
        <begin position="99"/>
        <end position="119"/>
    </location>
</feature>
<dbReference type="Proteomes" id="UP001409291">
    <property type="component" value="Unassembled WGS sequence"/>
</dbReference>
<accession>A0ABV0BZP5</accession>
<sequence length="242" mass="27843">MKFLKNLNLYTTTNYEKLAFFGFVLAGFMQALGFTVFNQSIALLYGIFVGLQLILFFGNWYHYRSEMTWVVAIGTFMSVLGFAYSLYDQVHLKNDWYFLPYAALIGAVISVVVIVFVKTKNRNMPKSVSKLIDLSVLVLFTTIYLNGLLSLGNIFNARQFVKWEQAKISTFCLLVTFGGNYNDAVFVNPDWGSRYMNLFFMENEGAFYEEMTAEVKVFSGNLGQDYILKTYDKDEKEDARQL</sequence>
<feature type="transmembrane region" description="Helical" evidence="1">
    <location>
        <begin position="20"/>
        <end position="37"/>
    </location>
</feature>
<dbReference type="RefSeq" id="WP_346582819.1">
    <property type="nucleotide sequence ID" value="NZ_JBDJNQ010000013.1"/>
</dbReference>
<dbReference type="EMBL" id="JBDJNQ010000013">
    <property type="protein sequence ID" value="MEN5379962.1"/>
    <property type="molecule type" value="Genomic_DNA"/>
</dbReference>
<evidence type="ECO:0008006" key="4">
    <source>
        <dbReference type="Google" id="ProtNLM"/>
    </source>
</evidence>
<keyword evidence="1" id="KW-1133">Transmembrane helix</keyword>
<organism evidence="2 3">
    <name type="scientific">Sphingobacterium kitahiroshimense</name>
    <dbReference type="NCBI Taxonomy" id="470446"/>
    <lineage>
        <taxon>Bacteria</taxon>
        <taxon>Pseudomonadati</taxon>
        <taxon>Bacteroidota</taxon>
        <taxon>Sphingobacteriia</taxon>
        <taxon>Sphingobacteriales</taxon>
        <taxon>Sphingobacteriaceae</taxon>
        <taxon>Sphingobacterium</taxon>
    </lineage>
</organism>
<evidence type="ECO:0000313" key="3">
    <source>
        <dbReference type="Proteomes" id="UP001409291"/>
    </source>
</evidence>
<feature type="transmembrane region" description="Helical" evidence="1">
    <location>
        <begin position="43"/>
        <end position="61"/>
    </location>
</feature>
<evidence type="ECO:0000256" key="1">
    <source>
        <dbReference type="SAM" id="Phobius"/>
    </source>
</evidence>
<keyword evidence="1" id="KW-0472">Membrane</keyword>
<protein>
    <recommendedName>
        <fullName evidence="4">Nicotinamide mononucleotide transporter</fullName>
    </recommendedName>
</protein>
<reference evidence="2 3" key="1">
    <citation type="submission" date="2024-04" db="EMBL/GenBank/DDBJ databases">
        <title>WGS of bacteria from Torrens River.</title>
        <authorList>
            <person name="Wyrsch E.R."/>
            <person name="Drigo B."/>
        </authorList>
    </citation>
    <scope>NUCLEOTIDE SEQUENCE [LARGE SCALE GENOMIC DNA]</scope>
    <source>
        <strain evidence="2 3">TWI391</strain>
    </source>
</reference>
<name>A0ABV0BZP5_9SPHI</name>